<feature type="region of interest" description="Disordered" evidence="1">
    <location>
        <begin position="336"/>
        <end position="360"/>
    </location>
</feature>
<evidence type="ECO:0000256" key="1">
    <source>
        <dbReference type="SAM" id="MobiDB-lite"/>
    </source>
</evidence>
<comment type="caution">
    <text evidence="2">The sequence shown here is derived from an EMBL/GenBank/DDBJ whole genome shotgun (WGS) entry which is preliminary data.</text>
</comment>
<protein>
    <recommendedName>
        <fullName evidence="4">OTU domain-containing protein</fullName>
    </recommendedName>
</protein>
<accession>A0ABP7AIR7</accession>
<evidence type="ECO:0008006" key="4">
    <source>
        <dbReference type="Google" id="ProtNLM"/>
    </source>
</evidence>
<reference evidence="3" key="1">
    <citation type="journal article" date="2019" name="Int. J. Syst. Evol. Microbiol.">
        <title>The Global Catalogue of Microorganisms (GCM) 10K type strain sequencing project: providing services to taxonomists for standard genome sequencing and annotation.</title>
        <authorList>
            <consortium name="The Broad Institute Genomics Platform"/>
            <consortium name="The Broad Institute Genome Sequencing Center for Infectious Disease"/>
            <person name="Wu L."/>
            <person name="Ma J."/>
        </authorList>
    </citation>
    <scope>NUCLEOTIDE SEQUENCE [LARGE SCALE GENOMIC DNA]</scope>
    <source>
        <strain evidence="3">JCM 16929</strain>
    </source>
</reference>
<dbReference type="Proteomes" id="UP001501490">
    <property type="component" value="Unassembled WGS sequence"/>
</dbReference>
<name>A0ABP7AIR7_9ACTN</name>
<feature type="region of interest" description="Disordered" evidence="1">
    <location>
        <begin position="145"/>
        <end position="185"/>
    </location>
</feature>
<evidence type="ECO:0000313" key="3">
    <source>
        <dbReference type="Proteomes" id="UP001501490"/>
    </source>
</evidence>
<evidence type="ECO:0000313" key="2">
    <source>
        <dbReference type="EMBL" id="GAA3633312.1"/>
    </source>
</evidence>
<dbReference type="CDD" id="cd22744">
    <property type="entry name" value="OTU"/>
    <property type="match status" value="1"/>
</dbReference>
<keyword evidence="3" id="KW-1185">Reference proteome</keyword>
<dbReference type="EMBL" id="BAABAB010000031">
    <property type="protein sequence ID" value="GAA3633312.1"/>
    <property type="molecule type" value="Genomic_DNA"/>
</dbReference>
<feature type="region of interest" description="Disordered" evidence="1">
    <location>
        <begin position="495"/>
        <end position="534"/>
    </location>
</feature>
<sequence length="901" mass="97496">MPYPHRRSGIDAPVADRPITAPRAPAAVSSTIPPAASLISSLQRVAGNRAVQQLLGGRRLAAAPPATVQRQIIIGAAEADGDAQPLVLGGQVALDLLVDHYPEVFGGEVLLETASFYLAILQVMEASHRRFATIGDLAAAVEQERRNQLRDPSATAETAPARGLDGPAPASPSSGEVSRGGPEVATADYHGNAIRQYRLSMAHGHAWGSEAEATVVAESLGVRFRIYHFADERAAAPTYHVEVGVAGPIYPLHFDPTPGHYSLLTLDPHGRFLLHGNRYRLVEVARDGDCLFSAAFQAANGRAPSAEDVRGLRAVAASMVPPDVIAHMLAQVEPAQPAVKDPSAQGGEPAQGKRKRDDKAKDLAPFMSRINYLLNRYPNLFYLLRAQHSDFGQLFGGFSETRLALFYNDALMPKRPVAAEQRESARLGPDDLRLPALPEPADPREAADQLELVLSRARDVVNRLRLSQAPAQVLYEPLTPEEMGEWEEAIREGMEHHTSRDEFALNPRTRATTLDERDASPGGGTAERAASSRRSEAIAIPLPSDDIEAAKAFREEYVYNSNASDKSDFYQPDVRERQTAEMRDQRRDAALAPLREGTLKLHANEEHSEQLMLAGGPWEAITTIALETAWREATRADERSAEPRPDLRAVQTPHTFTVVINRAACPACTDTLVAAIRLFWRACEELFGLAPGTGRTALGKIFRFELSVTGMYTAGNGDSTTANDLAALTVSGWTIGLHHDKSGGLAPQGYALVEALYGHHERGEVNSLVGQGRESIKPISAAGKLALGHARKFKEPKMTHRPPGQRAADLTALTMLLDGKSSARAVIAAAKGFLSQAATELANYPDLDSDTFTRSAEKLVETRLTAAAEYGNDNLAGLRGYLSAVLTALYDLLDEQRLDKL</sequence>
<dbReference type="RefSeq" id="WP_344807880.1">
    <property type="nucleotide sequence ID" value="NZ_BAABAB010000031.1"/>
</dbReference>
<gene>
    <name evidence="2" type="ORF">GCM10022236_39890</name>
</gene>
<organism evidence="2 3">
    <name type="scientific">Microlunatus ginsengisoli</name>
    <dbReference type="NCBI Taxonomy" id="363863"/>
    <lineage>
        <taxon>Bacteria</taxon>
        <taxon>Bacillati</taxon>
        <taxon>Actinomycetota</taxon>
        <taxon>Actinomycetes</taxon>
        <taxon>Propionibacteriales</taxon>
        <taxon>Propionibacteriaceae</taxon>
        <taxon>Microlunatus</taxon>
    </lineage>
</organism>
<proteinExistence type="predicted"/>